<keyword evidence="1" id="KW-1133">Transmembrane helix</keyword>
<protein>
    <recommendedName>
        <fullName evidence="4">Bacterial Ig-like domain-containing protein</fullName>
    </recommendedName>
</protein>
<keyword evidence="3" id="KW-1185">Reference proteome</keyword>
<evidence type="ECO:0008006" key="4">
    <source>
        <dbReference type="Google" id="ProtNLM"/>
    </source>
</evidence>
<organism evidence="2 3">
    <name type="scientific">Homoserinibacter gongjuensis</name>
    <dbReference type="NCBI Taxonomy" id="1162968"/>
    <lineage>
        <taxon>Bacteria</taxon>
        <taxon>Bacillati</taxon>
        <taxon>Actinomycetota</taxon>
        <taxon>Actinomycetes</taxon>
        <taxon>Micrococcales</taxon>
        <taxon>Microbacteriaceae</taxon>
        <taxon>Homoserinibacter</taxon>
    </lineage>
</organism>
<dbReference type="Proteomes" id="UP001157069">
    <property type="component" value="Unassembled WGS sequence"/>
</dbReference>
<comment type="caution">
    <text evidence="2">The sequence shown here is derived from an EMBL/GenBank/DDBJ whole genome shotgun (WGS) entry which is preliminary data.</text>
</comment>
<evidence type="ECO:0000313" key="3">
    <source>
        <dbReference type="Proteomes" id="UP001157069"/>
    </source>
</evidence>
<dbReference type="EMBL" id="BSVA01000001">
    <property type="protein sequence ID" value="GMA91439.1"/>
    <property type="molecule type" value="Genomic_DNA"/>
</dbReference>
<feature type="transmembrane region" description="Helical" evidence="1">
    <location>
        <begin position="127"/>
        <end position="149"/>
    </location>
</feature>
<gene>
    <name evidence="2" type="ORF">GCM10025869_19680</name>
</gene>
<evidence type="ECO:0000256" key="1">
    <source>
        <dbReference type="SAM" id="Phobius"/>
    </source>
</evidence>
<keyword evidence="1" id="KW-0812">Transmembrane</keyword>
<sequence length="158" mass="15303">MSVTASYSGATDGAYRASPVSSAHEVEIAGGPAVALTFVPAAPTVAVGDPVTLLVTGEDAFGTDLGDLTADVSFSIGGVPFVNGSVLPAGTHTITATLTSNPAVTADAVVTVVAAGPAAIPDTGIDAAGPMLAAVVLLALGGVLIGIRVRRAARPATR</sequence>
<proteinExistence type="predicted"/>
<reference evidence="3" key="1">
    <citation type="journal article" date="2019" name="Int. J. Syst. Evol. Microbiol.">
        <title>The Global Catalogue of Microorganisms (GCM) 10K type strain sequencing project: providing services to taxonomists for standard genome sequencing and annotation.</title>
        <authorList>
            <consortium name="The Broad Institute Genomics Platform"/>
            <consortium name="The Broad Institute Genome Sequencing Center for Infectious Disease"/>
            <person name="Wu L."/>
            <person name="Ma J."/>
        </authorList>
    </citation>
    <scope>NUCLEOTIDE SEQUENCE [LARGE SCALE GENOMIC DNA]</scope>
    <source>
        <strain evidence="3">NBRC 108755</strain>
    </source>
</reference>
<evidence type="ECO:0000313" key="2">
    <source>
        <dbReference type="EMBL" id="GMA91439.1"/>
    </source>
</evidence>
<keyword evidence="1" id="KW-0472">Membrane</keyword>
<accession>A0ABQ6JTX7</accession>
<name>A0ABQ6JTX7_9MICO</name>